<evidence type="ECO:0000259" key="14">
    <source>
        <dbReference type="Pfam" id="PF07715"/>
    </source>
</evidence>
<evidence type="ECO:0000313" key="16">
    <source>
        <dbReference type="Proteomes" id="UP001595962"/>
    </source>
</evidence>
<dbReference type="EMBL" id="JBHSGB010000012">
    <property type="protein sequence ID" value="MFC4656130.1"/>
    <property type="molecule type" value="Genomic_DNA"/>
</dbReference>
<evidence type="ECO:0000313" key="15">
    <source>
        <dbReference type="EMBL" id="MFC4656130.1"/>
    </source>
</evidence>
<proteinExistence type="inferred from homology"/>
<keyword evidence="9 10" id="KW-0998">Cell outer membrane</keyword>
<evidence type="ECO:0000256" key="10">
    <source>
        <dbReference type="PROSITE-ProRule" id="PRU01360"/>
    </source>
</evidence>
<dbReference type="CDD" id="cd01347">
    <property type="entry name" value="ligand_gated_channel"/>
    <property type="match status" value="1"/>
</dbReference>
<feature type="domain" description="TonB-dependent receptor plug" evidence="14">
    <location>
        <begin position="42"/>
        <end position="144"/>
    </location>
</feature>
<keyword evidence="16" id="KW-1185">Reference proteome</keyword>
<dbReference type="InterPro" id="IPR010105">
    <property type="entry name" value="TonB_sidphr_rcpt"/>
</dbReference>
<dbReference type="PANTHER" id="PTHR32552:SF90">
    <property type="entry name" value="METAL-PSEUDOPALINE RECEPTOR CNTO"/>
    <property type="match status" value="1"/>
</dbReference>
<dbReference type="PROSITE" id="PS52016">
    <property type="entry name" value="TONB_DEPENDENT_REC_3"/>
    <property type="match status" value="1"/>
</dbReference>
<keyword evidence="8 15" id="KW-0675">Receptor</keyword>
<keyword evidence="6 11" id="KW-0798">TonB box</keyword>
<dbReference type="InterPro" id="IPR037066">
    <property type="entry name" value="Plug_dom_sf"/>
</dbReference>
<evidence type="ECO:0000256" key="7">
    <source>
        <dbReference type="ARBA" id="ARBA00023136"/>
    </source>
</evidence>
<comment type="similarity">
    <text evidence="2 10 11">Belongs to the TonB-dependent receptor family.</text>
</comment>
<evidence type="ECO:0000256" key="5">
    <source>
        <dbReference type="ARBA" id="ARBA00022692"/>
    </source>
</evidence>
<feature type="signal peptide" evidence="12">
    <location>
        <begin position="1"/>
        <end position="19"/>
    </location>
</feature>
<comment type="caution">
    <text evidence="15">The sequence shown here is derived from an EMBL/GenBank/DDBJ whole genome shotgun (WGS) entry which is preliminary data.</text>
</comment>
<evidence type="ECO:0000259" key="13">
    <source>
        <dbReference type="Pfam" id="PF00593"/>
    </source>
</evidence>
<dbReference type="Gene3D" id="2.40.170.20">
    <property type="entry name" value="TonB-dependent receptor, beta-barrel domain"/>
    <property type="match status" value="1"/>
</dbReference>
<name>A0ABV9JPE0_9GAMM</name>
<evidence type="ECO:0000256" key="6">
    <source>
        <dbReference type="ARBA" id="ARBA00023077"/>
    </source>
</evidence>
<dbReference type="InterPro" id="IPR036942">
    <property type="entry name" value="Beta-barrel_TonB_sf"/>
</dbReference>
<dbReference type="NCBIfam" id="TIGR01783">
    <property type="entry name" value="TonB-siderophor"/>
    <property type="match status" value="1"/>
</dbReference>
<evidence type="ECO:0000256" key="1">
    <source>
        <dbReference type="ARBA" id="ARBA00004571"/>
    </source>
</evidence>
<feature type="chain" id="PRO_5046713490" evidence="12">
    <location>
        <begin position="20"/>
        <end position="692"/>
    </location>
</feature>
<gene>
    <name evidence="15" type="ORF">ACFO3I_14035</name>
</gene>
<reference evidence="16" key="1">
    <citation type="journal article" date="2019" name="Int. J. Syst. Evol. Microbiol.">
        <title>The Global Catalogue of Microorganisms (GCM) 10K type strain sequencing project: providing services to taxonomists for standard genome sequencing and annotation.</title>
        <authorList>
            <consortium name="The Broad Institute Genomics Platform"/>
            <consortium name="The Broad Institute Genome Sequencing Center for Infectious Disease"/>
            <person name="Wu L."/>
            <person name="Ma J."/>
        </authorList>
    </citation>
    <scope>NUCLEOTIDE SEQUENCE [LARGE SCALE GENOMIC DNA]</scope>
    <source>
        <strain evidence="16">DT28</strain>
    </source>
</reference>
<comment type="subcellular location">
    <subcellularLocation>
        <location evidence="1 10">Cell outer membrane</location>
        <topology evidence="1 10">Multi-pass membrane protein</topology>
    </subcellularLocation>
</comment>
<dbReference type="PANTHER" id="PTHR32552">
    <property type="entry name" value="FERRICHROME IRON RECEPTOR-RELATED"/>
    <property type="match status" value="1"/>
</dbReference>
<keyword evidence="5 10" id="KW-0812">Transmembrane</keyword>
<accession>A0ABV9JPE0</accession>
<evidence type="ECO:0000256" key="3">
    <source>
        <dbReference type="ARBA" id="ARBA00022448"/>
    </source>
</evidence>
<evidence type="ECO:0000256" key="9">
    <source>
        <dbReference type="ARBA" id="ARBA00023237"/>
    </source>
</evidence>
<dbReference type="Gene3D" id="2.170.130.10">
    <property type="entry name" value="TonB-dependent receptor, plug domain"/>
    <property type="match status" value="1"/>
</dbReference>
<evidence type="ECO:0000256" key="12">
    <source>
        <dbReference type="SAM" id="SignalP"/>
    </source>
</evidence>
<evidence type="ECO:0000256" key="4">
    <source>
        <dbReference type="ARBA" id="ARBA00022452"/>
    </source>
</evidence>
<keyword evidence="7 10" id="KW-0472">Membrane</keyword>
<evidence type="ECO:0000256" key="2">
    <source>
        <dbReference type="ARBA" id="ARBA00009810"/>
    </source>
</evidence>
<keyword evidence="4 10" id="KW-1134">Transmembrane beta strand</keyword>
<evidence type="ECO:0000256" key="11">
    <source>
        <dbReference type="RuleBase" id="RU003357"/>
    </source>
</evidence>
<evidence type="ECO:0000256" key="8">
    <source>
        <dbReference type="ARBA" id="ARBA00023170"/>
    </source>
</evidence>
<dbReference type="InterPro" id="IPR039426">
    <property type="entry name" value="TonB-dep_rcpt-like"/>
</dbReference>
<protein>
    <submittedName>
        <fullName evidence="15">TonB-dependent siderophore receptor</fullName>
    </submittedName>
</protein>
<keyword evidence="3 10" id="KW-0813">Transport</keyword>
<dbReference type="InterPro" id="IPR012910">
    <property type="entry name" value="Plug_dom"/>
</dbReference>
<sequence length="692" mass="77421">MPRLTPIATLLLFPALVSAAETSVEHIQVHHHQAYRGNVPAEHLPQAIDVLSRDEFDQLALTRFQDALDNSASIARQNNGGGLWDSYSLRGFPGNENMPSGYLINGFNGGRGFSGHRDLSNVEYVEILKGPGSALYGRSEPGGTINIVTRKPAFDTQGYIKASHGRFEQNRVEADYTTGLSEDLAFRVNGAVQDYGSFRDYVNSDKKVITPSLLWQINSDSSLLYEFEYLEQSQLFDRGLVVLNNNFDSLPRERYLGEPTDGPTEISARGHQLTFQQDLANGWAFNAGISYRDSDLSGFSSDAELAVARQSIYDDGQTLTRQRRFRDYWSEDLSVRAEISGSLQLLGLEHNLMLGADGYDYDLYNYLGRYRGAKGSYAINIINPQYGVAVPGTVNPLYANLEHQKAYGVYIQDIIRLHQDWQLLIGLRLDKVKQSLEEQVNATFADKSFTERSPRLGLVYDVTPHLQWYASYSEGFLPLSGADYLGRGFDPESSRSKEMGLKWHQDGASWTLAVFDGTKTNILTSDPINVGFAAPLGEAQSTGVELDLSYPLTEDLKLDLSYAWLDTRTLNNALSLDWGVEIPAGSRLVNVPKHTASLALNQHFAALGFSHNAGVRWRYQSERLGDSVQPSYLLPSYSLTHLFLHTELDANWQLELNIDNLFDKNYVLNSYSALWTVPGEPRSYRVGVRYGF</sequence>
<dbReference type="RefSeq" id="WP_377334915.1">
    <property type="nucleotide sequence ID" value="NZ_JBHSGB010000012.1"/>
</dbReference>
<organism evidence="15 16">
    <name type="scientific">Rheinheimera marina</name>
    <dbReference type="NCBI Taxonomy" id="1774958"/>
    <lineage>
        <taxon>Bacteria</taxon>
        <taxon>Pseudomonadati</taxon>
        <taxon>Pseudomonadota</taxon>
        <taxon>Gammaproteobacteria</taxon>
        <taxon>Chromatiales</taxon>
        <taxon>Chromatiaceae</taxon>
        <taxon>Rheinheimera</taxon>
    </lineage>
</organism>
<dbReference type="Pfam" id="PF07715">
    <property type="entry name" value="Plug"/>
    <property type="match status" value="1"/>
</dbReference>
<dbReference type="Proteomes" id="UP001595962">
    <property type="component" value="Unassembled WGS sequence"/>
</dbReference>
<keyword evidence="12" id="KW-0732">Signal</keyword>
<dbReference type="SUPFAM" id="SSF56935">
    <property type="entry name" value="Porins"/>
    <property type="match status" value="1"/>
</dbReference>
<feature type="domain" description="TonB-dependent receptor-like beta-barrel" evidence="13">
    <location>
        <begin position="215"/>
        <end position="661"/>
    </location>
</feature>
<dbReference type="Pfam" id="PF00593">
    <property type="entry name" value="TonB_dep_Rec_b-barrel"/>
    <property type="match status" value="1"/>
</dbReference>
<dbReference type="InterPro" id="IPR000531">
    <property type="entry name" value="Beta-barrel_TonB"/>
</dbReference>